<dbReference type="InterPro" id="IPR017871">
    <property type="entry name" value="ABC_transporter-like_CS"/>
</dbReference>
<evidence type="ECO:0000259" key="11">
    <source>
        <dbReference type="PROSITE" id="PS50929"/>
    </source>
</evidence>
<evidence type="ECO:0000256" key="6">
    <source>
        <dbReference type="ARBA" id="ARBA00022840"/>
    </source>
</evidence>
<dbReference type="Pfam" id="PF00005">
    <property type="entry name" value="ABC_tran"/>
    <property type="match status" value="1"/>
</dbReference>
<dbReference type="GO" id="GO:0016887">
    <property type="term" value="F:ATP hydrolysis activity"/>
    <property type="evidence" value="ECO:0007669"/>
    <property type="project" value="InterPro"/>
</dbReference>
<keyword evidence="6 12" id="KW-0067">ATP-binding</keyword>
<feature type="transmembrane region" description="Helical" evidence="9">
    <location>
        <begin position="144"/>
        <end position="177"/>
    </location>
</feature>
<keyword evidence="8 9" id="KW-0472">Membrane</keyword>
<evidence type="ECO:0000313" key="13">
    <source>
        <dbReference type="Proteomes" id="UP000273154"/>
    </source>
</evidence>
<dbReference type="PROSITE" id="PS50929">
    <property type="entry name" value="ABC_TM1F"/>
    <property type="match status" value="1"/>
</dbReference>
<dbReference type="GO" id="GO:0005524">
    <property type="term" value="F:ATP binding"/>
    <property type="evidence" value="ECO:0007669"/>
    <property type="project" value="UniProtKB-KW"/>
</dbReference>
<dbReference type="Gene3D" id="3.40.50.300">
    <property type="entry name" value="P-loop containing nucleotide triphosphate hydrolases"/>
    <property type="match status" value="1"/>
</dbReference>
<feature type="transmembrane region" description="Helical" evidence="9">
    <location>
        <begin position="245"/>
        <end position="266"/>
    </location>
</feature>
<feature type="domain" description="ABC transmembrane type-1" evidence="11">
    <location>
        <begin position="19"/>
        <end position="301"/>
    </location>
</feature>
<evidence type="ECO:0000256" key="1">
    <source>
        <dbReference type="ARBA" id="ARBA00004651"/>
    </source>
</evidence>
<keyword evidence="13" id="KW-1185">Reference proteome</keyword>
<proteinExistence type="predicted"/>
<evidence type="ECO:0000256" key="5">
    <source>
        <dbReference type="ARBA" id="ARBA00022741"/>
    </source>
</evidence>
<feature type="transmembrane region" description="Helical" evidence="9">
    <location>
        <begin position="55"/>
        <end position="76"/>
    </location>
</feature>
<evidence type="ECO:0000256" key="2">
    <source>
        <dbReference type="ARBA" id="ARBA00022448"/>
    </source>
</evidence>
<dbReference type="InterPro" id="IPR011527">
    <property type="entry name" value="ABC1_TM_dom"/>
</dbReference>
<organism evidence="12 13">
    <name type="scientific">Parolsenella catena</name>
    <dbReference type="NCBI Taxonomy" id="2003188"/>
    <lineage>
        <taxon>Bacteria</taxon>
        <taxon>Bacillati</taxon>
        <taxon>Actinomycetota</taxon>
        <taxon>Coriobacteriia</taxon>
        <taxon>Coriobacteriales</taxon>
        <taxon>Atopobiaceae</taxon>
        <taxon>Parolsenella</taxon>
    </lineage>
</organism>
<dbReference type="KEGG" id="pcat:Pcatena_11780"/>
<dbReference type="OrthoDB" id="9806127at2"/>
<dbReference type="GeneID" id="88849316"/>
<dbReference type="InterPro" id="IPR003593">
    <property type="entry name" value="AAA+_ATPase"/>
</dbReference>
<feature type="transmembrane region" description="Helical" evidence="9">
    <location>
        <begin position="20"/>
        <end position="43"/>
    </location>
</feature>
<dbReference type="PROSITE" id="PS50893">
    <property type="entry name" value="ABC_TRANSPORTER_2"/>
    <property type="match status" value="1"/>
</dbReference>
<dbReference type="AlphaFoldDB" id="A0A3G9JYK6"/>
<feature type="transmembrane region" description="Helical" evidence="9">
    <location>
        <begin position="278"/>
        <end position="299"/>
    </location>
</feature>
<dbReference type="RefSeq" id="WP_126422538.1">
    <property type="nucleotide sequence ID" value="NZ_AP019367.1"/>
</dbReference>
<dbReference type="Proteomes" id="UP000273154">
    <property type="component" value="Chromosome"/>
</dbReference>
<evidence type="ECO:0000256" key="7">
    <source>
        <dbReference type="ARBA" id="ARBA00022989"/>
    </source>
</evidence>
<evidence type="ECO:0000256" key="3">
    <source>
        <dbReference type="ARBA" id="ARBA00022475"/>
    </source>
</evidence>
<keyword evidence="3" id="KW-1003">Cell membrane</keyword>
<dbReference type="FunFam" id="3.40.50.300:FF:000854">
    <property type="entry name" value="Multidrug ABC transporter ATP-binding protein"/>
    <property type="match status" value="1"/>
</dbReference>
<dbReference type="CDD" id="cd18548">
    <property type="entry name" value="ABC_6TM_Tm287_like"/>
    <property type="match status" value="1"/>
</dbReference>
<dbReference type="GO" id="GO:0005886">
    <property type="term" value="C:plasma membrane"/>
    <property type="evidence" value="ECO:0007669"/>
    <property type="project" value="UniProtKB-SubCell"/>
</dbReference>
<accession>A0A3G9JYK6</accession>
<protein>
    <submittedName>
        <fullName evidence="12">Multidrug ABC transporter ATP-binding and permease protein</fullName>
    </submittedName>
</protein>
<dbReference type="SUPFAM" id="SSF90123">
    <property type="entry name" value="ABC transporter transmembrane region"/>
    <property type="match status" value="1"/>
</dbReference>
<dbReference type="SMART" id="SM00382">
    <property type="entry name" value="AAA"/>
    <property type="match status" value="1"/>
</dbReference>
<evidence type="ECO:0000313" key="12">
    <source>
        <dbReference type="EMBL" id="BBH50591.1"/>
    </source>
</evidence>
<sequence>MRDLKIIARYLGPYKRDFILAAVCMLFEGTLELLIPYLTAGLIDEGIVAGDLSHVWATGAEMLACGIVAMGFGMAFSRCSARAAMGLGANLRDAEFEAIQRYSYENLDHFDTSSLVTRMTTDVTVIQNALMNGFRPMMRGPVMFTAGLILASLLSVRLACVFFVMLPLLAVALALIVRRVAPLYRVLQGVMDELNDVVQESVTAIRAVKAFVRGEWVEQRFGAVNGRLADTSTRTFGGAVLNLPLFQTVMYASDVLILALGGSVIMAGQLKVGELTGFMSYVLQITNSLMMISNVFLLMTRALTSVQRVGEVLAERPTIASPAQAIAEVPDGSIAFDHASFRYHADAETDVLHDITLSFSAGSTIGVLGGTGSGKSSLVQLLGRLYDVTEGAVLVGGHDVRSYDLASLRRAVGIALQRPVLFSGTVRENLLWGRPDATDEELLEACRVAAVDEFLDRIGGLDGDLGQGGDNVSGGQRQRLCIARALVRRPRVLVLDDSTSAVDMATDARIREGLRSLTDVTKVIVAQRVASVADADKIVILDEGRVHAVGTPAELLATDPIYQELYRTQVSEGDEQ</sequence>
<dbReference type="InterPro" id="IPR039421">
    <property type="entry name" value="Type_1_exporter"/>
</dbReference>
<dbReference type="Gene3D" id="1.20.1560.10">
    <property type="entry name" value="ABC transporter type 1, transmembrane domain"/>
    <property type="match status" value="1"/>
</dbReference>
<dbReference type="InterPro" id="IPR027417">
    <property type="entry name" value="P-loop_NTPase"/>
</dbReference>
<dbReference type="PANTHER" id="PTHR43394">
    <property type="entry name" value="ATP-DEPENDENT PERMEASE MDL1, MITOCHONDRIAL"/>
    <property type="match status" value="1"/>
</dbReference>
<keyword evidence="4 9" id="KW-0812">Transmembrane</keyword>
<dbReference type="PROSITE" id="PS00211">
    <property type="entry name" value="ABC_TRANSPORTER_1"/>
    <property type="match status" value="1"/>
</dbReference>
<evidence type="ECO:0000259" key="10">
    <source>
        <dbReference type="PROSITE" id="PS50893"/>
    </source>
</evidence>
<dbReference type="InterPro" id="IPR036640">
    <property type="entry name" value="ABC1_TM_sf"/>
</dbReference>
<dbReference type="Pfam" id="PF00664">
    <property type="entry name" value="ABC_membrane"/>
    <property type="match status" value="1"/>
</dbReference>
<evidence type="ECO:0000256" key="4">
    <source>
        <dbReference type="ARBA" id="ARBA00022692"/>
    </source>
</evidence>
<dbReference type="SUPFAM" id="SSF52540">
    <property type="entry name" value="P-loop containing nucleoside triphosphate hydrolases"/>
    <property type="match status" value="1"/>
</dbReference>
<dbReference type="PANTHER" id="PTHR43394:SF1">
    <property type="entry name" value="ATP-BINDING CASSETTE SUB-FAMILY B MEMBER 10, MITOCHONDRIAL"/>
    <property type="match status" value="1"/>
</dbReference>
<keyword evidence="7 9" id="KW-1133">Transmembrane helix</keyword>
<evidence type="ECO:0000256" key="9">
    <source>
        <dbReference type="SAM" id="Phobius"/>
    </source>
</evidence>
<dbReference type="InterPro" id="IPR003439">
    <property type="entry name" value="ABC_transporter-like_ATP-bd"/>
</dbReference>
<dbReference type="EMBL" id="AP019367">
    <property type="protein sequence ID" value="BBH50591.1"/>
    <property type="molecule type" value="Genomic_DNA"/>
</dbReference>
<comment type="subcellular location">
    <subcellularLocation>
        <location evidence="1">Cell membrane</location>
        <topology evidence="1">Multi-pass membrane protein</topology>
    </subcellularLocation>
</comment>
<name>A0A3G9JYK6_9ACTN</name>
<keyword evidence="2" id="KW-0813">Transport</keyword>
<gene>
    <name evidence="12" type="primary">mdlB_7</name>
    <name evidence="12" type="ORF">Pcatena_11780</name>
</gene>
<evidence type="ECO:0000256" key="8">
    <source>
        <dbReference type="ARBA" id="ARBA00023136"/>
    </source>
</evidence>
<keyword evidence="5" id="KW-0547">Nucleotide-binding</keyword>
<dbReference type="GO" id="GO:0015421">
    <property type="term" value="F:ABC-type oligopeptide transporter activity"/>
    <property type="evidence" value="ECO:0007669"/>
    <property type="project" value="TreeGrafter"/>
</dbReference>
<reference evidence="13" key="1">
    <citation type="submission" date="2018-11" db="EMBL/GenBank/DDBJ databases">
        <title>Comparative genomics of Parolsenella catena and Libanicoccus massiliensis: Reclassification of Libanicoccus massiliensis as Parolsenella massiliensis comb. nov.</title>
        <authorList>
            <person name="Sakamoto M."/>
            <person name="Ikeyama N."/>
            <person name="Murakami T."/>
            <person name="Mori H."/>
            <person name="Yuki M."/>
            <person name="Ohkuma M."/>
        </authorList>
    </citation>
    <scope>NUCLEOTIDE SEQUENCE [LARGE SCALE GENOMIC DNA]</scope>
    <source>
        <strain evidence="13">JCM 31932</strain>
    </source>
</reference>
<feature type="domain" description="ABC transporter" evidence="10">
    <location>
        <begin position="334"/>
        <end position="568"/>
    </location>
</feature>